<proteinExistence type="inferred from homology"/>
<reference evidence="2" key="1">
    <citation type="submission" date="2018-08" db="EMBL/GenBank/DDBJ databases">
        <title>Murine metabolic-syndrome-specific gut microbial biobank.</title>
        <authorList>
            <person name="Liu C."/>
        </authorList>
    </citation>
    <scope>NUCLEOTIDE SEQUENCE [LARGE SCALE GENOMIC DNA]</scope>
    <source>
        <strain evidence="2">Z82</strain>
    </source>
</reference>
<comment type="similarity">
    <text evidence="1">Belongs to the asp23 family.</text>
</comment>
<dbReference type="AlphaFoldDB" id="A0A7C9JE37"/>
<organism evidence="2">
    <name type="scientific">Muribaculaceae bacterium Z82</name>
    <dbReference type="NCBI Taxonomy" id="2304548"/>
    <lineage>
        <taxon>Bacteria</taxon>
        <taxon>Pseudomonadati</taxon>
        <taxon>Bacteroidota</taxon>
        <taxon>Bacteroidia</taxon>
        <taxon>Bacteroidales</taxon>
        <taxon>Muribaculaceae</taxon>
    </lineage>
</organism>
<sequence>MTELSMKGMTLAPGVVETIISIATQEVEGVAFVGSAAESAIRQMFTAKPSTQGIGVDMEEDESVQVVVHIDVLYGYSLPQVADNVRRSIADALATQVGVRVDSVDVYVDGIKFAR</sequence>
<name>A0A7C9JE37_9BACT</name>
<gene>
    <name evidence="2" type="ORF">D1639_03835</name>
</gene>
<dbReference type="Pfam" id="PF03780">
    <property type="entry name" value="Asp23"/>
    <property type="match status" value="1"/>
</dbReference>
<evidence type="ECO:0000313" key="2">
    <source>
        <dbReference type="EMBL" id="NBI34174.1"/>
    </source>
</evidence>
<evidence type="ECO:0000256" key="1">
    <source>
        <dbReference type="ARBA" id="ARBA00005721"/>
    </source>
</evidence>
<accession>A0A7C9JE37</accession>
<protein>
    <submittedName>
        <fullName evidence="2">Asp23/Gls24 family envelope stress response protein</fullName>
    </submittedName>
</protein>
<dbReference type="PANTHER" id="PTHR34297">
    <property type="entry name" value="HYPOTHETICAL CYTOSOLIC PROTEIN-RELATED"/>
    <property type="match status" value="1"/>
</dbReference>
<comment type="caution">
    <text evidence="2">The sequence shown here is derived from an EMBL/GenBank/DDBJ whole genome shotgun (WGS) entry which is preliminary data.</text>
</comment>
<dbReference type="InterPro" id="IPR005531">
    <property type="entry name" value="Asp23"/>
</dbReference>
<dbReference type="EMBL" id="QWKH01000017">
    <property type="protein sequence ID" value="NBI34174.1"/>
    <property type="molecule type" value="Genomic_DNA"/>
</dbReference>